<evidence type="ECO:0000256" key="1">
    <source>
        <dbReference type="ARBA" id="ARBA00022490"/>
    </source>
</evidence>
<name>A0ABN5AQH6_9GAMM</name>
<keyword evidence="1" id="KW-0963">Cytoplasm</keyword>
<dbReference type="PROSITE" id="PS50862">
    <property type="entry name" value="AA_TRNA_LIGASE_II"/>
    <property type="match status" value="1"/>
</dbReference>
<dbReference type="InterPro" id="IPR006195">
    <property type="entry name" value="aa-tRNA-synth_II"/>
</dbReference>
<proteinExistence type="predicted"/>
<dbReference type="GO" id="GO:0016874">
    <property type="term" value="F:ligase activity"/>
    <property type="evidence" value="ECO:0007669"/>
    <property type="project" value="UniProtKB-KW"/>
</dbReference>
<dbReference type="PIRSF" id="PIRSF001555">
    <property type="entry name" value="Asp_ammon_ligase"/>
    <property type="match status" value="1"/>
</dbReference>
<gene>
    <name evidence="9" type="ORF">CEW91_06930</name>
</gene>
<evidence type="ECO:0000256" key="2">
    <source>
        <dbReference type="ARBA" id="ARBA00022598"/>
    </source>
</evidence>
<dbReference type="NCBIfam" id="TIGR00669">
    <property type="entry name" value="asnA"/>
    <property type="match status" value="1"/>
</dbReference>
<protein>
    <recommendedName>
        <fullName evidence="7">Aspartate--ammonia ligase</fullName>
        <ecNumber evidence="7">6.3.1.1</ecNumber>
    </recommendedName>
</protein>
<keyword evidence="2 9" id="KW-0436">Ligase</keyword>
<dbReference type="EMBL" id="CP022133">
    <property type="protein sequence ID" value="ASG65889.1"/>
    <property type="molecule type" value="Genomic_DNA"/>
</dbReference>
<feature type="domain" description="Aminoacyl-transfer RNA synthetases class-II family profile" evidence="8">
    <location>
        <begin position="11"/>
        <end position="319"/>
    </location>
</feature>
<evidence type="ECO:0000256" key="4">
    <source>
        <dbReference type="ARBA" id="ARBA00022741"/>
    </source>
</evidence>
<dbReference type="SUPFAM" id="SSF55681">
    <property type="entry name" value="Class II aaRS and biotin synthetases"/>
    <property type="match status" value="1"/>
</dbReference>
<dbReference type="RefSeq" id="WP_088768286.1">
    <property type="nucleotide sequence ID" value="NZ_CP022133.1"/>
</dbReference>
<evidence type="ECO:0000256" key="3">
    <source>
        <dbReference type="ARBA" id="ARBA00022605"/>
    </source>
</evidence>
<keyword evidence="3" id="KW-0028">Amino-acid biosynthesis</keyword>
<keyword evidence="10" id="KW-1185">Reference proteome</keyword>
<dbReference type="EC" id="6.3.1.1" evidence="7"/>
<keyword evidence="4" id="KW-0547">Nucleotide-binding</keyword>
<evidence type="ECO:0000256" key="7">
    <source>
        <dbReference type="NCBIfam" id="TIGR00669"/>
    </source>
</evidence>
<evidence type="ECO:0000259" key="8">
    <source>
        <dbReference type="PROSITE" id="PS50862"/>
    </source>
</evidence>
<sequence length="338" mass="37871">MKYSFLKRQQLIRQIKAQFTQELAEALNLAEVQAPLLSECGTGVQDDLSGKEQSVKVSIKAIPNKTYEVVHSLAKWKRQVLGEYGFSEGEGILTHMTALRPDEEILGQKHSVYVDQWDWEKVITDKQRSVGYLKHTVGLIYSALLNTIERIPDIRSVGTALPKKVYFIHSETLAQQYPELSPKQRERAITQTQGAVFIIGIGARLSDGKPHDMRAPDYDDWSSIAETGETGLNGDLLVWHEAIDDALELSSMGIRVDKKSLQRQLELSHVPSKATLPWHRSLLEGKLPLTVGGGIGQSRVVMFLMQENHIAKVQTSVWPDDVQQSAKPPLEFKQATPI</sequence>
<dbReference type="Proteomes" id="UP000197717">
    <property type="component" value="Chromosome"/>
</dbReference>
<accession>A0ABN5AQH6</accession>
<evidence type="ECO:0000256" key="5">
    <source>
        <dbReference type="ARBA" id="ARBA00022840"/>
    </source>
</evidence>
<organism evidence="9 10">
    <name type="scientific">Idiomarina piscisalsi</name>
    <dbReference type="NCBI Taxonomy" id="1096243"/>
    <lineage>
        <taxon>Bacteria</taxon>
        <taxon>Pseudomonadati</taxon>
        <taxon>Pseudomonadota</taxon>
        <taxon>Gammaproteobacteria</taxon>
        <taxon>Alteromonadales</taxon>
        <taxon>Idiomarinaceae</taxon>
        <taxon>Idiomarina</taxon>
    </lineage>
</organism>
<dbReference type="PANTHER" id="PTHR30073:SF5">
    <property type="entry name" value="ASPARTATE--AMMONIA LIGASE"/>
    <property type="match status" value="1"/>
</dbReference>
<keyword evidence="6" id="KW-0061">Asparagine biosynthesis</keyword>
<dbReference type="Gene3D" id="3.30.930.10">
    <property type="entry name" value="Bira Bifunctional Protein, Domain 2"/>
    <property type="match status" value="1"/>
</dbReference>
<evidence type="ECO:0000313" key="10">
    <source>
        <dbReference type="Proteomes" id="UP000197717"/>
    </source>
</evidence>
<evidence type="ECO:0000256" key="6">
    <source>
        <dbReference type="ARBA" id="ARBA00022888"/>
    </source>
</evidence>
<dbReference type="InterPro" id="IPR004618">
    <property type="entry name" value="AsnA"/>
</dbReference>
<dbReference type="InterPro" id="IPR045864">
    <property type="entry name" value="aa-tRNA-synth_II/BPL/LPL"/>
</dbReference>
<keyword evidence="5" id="KW-0067">ATP-binding</keyword>
<evidence type="ECO:0000313" key="9">
    <source>
        <dbReference type="EMBL" id="ASG65889.1"/>
    </source>
</evidence>
<reference evidence="9 10" key="1">
    <citation type="submission" date="2017-06" db="EMBL/GenBank/DDBJ databases">
        <title>Complete genome sequence of Idiomarina piscisalsi strain 10PY1A isolated from soil of Soudi Arabia.</title>
        <authorList>
            <person name="Kim M.-C."/>
            <person name="Jung B.K."/>
            <person name="Budiyanto F."/>
            <person name="Nzila A."/>
            <person name="Shin J.-H."/>
        </authorList>
    </citation>
    <scope>NUCLEOTIDE SEQUENCE [LARGE SCALE GENOMIC DNA]</scope>
    <source>
        <strain evidence="9 10">10PY1A</strain>
    </source>
</reference>
<dbReference type="PANTHER" id="PTHR30073">
    <property type="entry name" value="ASPARTATE--AMMONIA LIGASE"/>
    <property type="match status" value="1"/>
</dbReference>
<dbReference type="Pfam" id="PF03590">
    <property type="entry name" value="AsnA"/>
    <property type="match status" value="1"/>
</dbReference>